<protein>
    <submittedName>
        <fullName evidence="1">Uncharacterized protein</fullName>
    </submittedName>
</protein>
<sequence>MENIILRSVEDIINNHVKLIHIAIRQRAKFEGWLKFELAKQLEEFGVSELSVEYTYNTGKSADISFLHNNQRYFLELKTSNTNWRLAGVESKTRPITKNIGSIINDGFKLRECSGVGILVFILFPIPTGDKRWNQYLERISNLLEISFEEVYNFKIIDFEYNNIKCQLLASAIRTNL</sequence>
<organism evidence="1 2">
    <name type="scientific">Paenibacillus alvei</name>
    <name type="common">Bacillus alvei</name>
    <dbReference type="NCBI Taxonomy" id="44250"/>
    <lineage>
        <taxon>Bacteria</taxon>
        <taxon>Bacillati</taxon>
        <taxon>Bacillota</taxon>
        <taxon>Bacilli</taxon>
        <taxon>Bacillales</taxon>
        <taxon>Paenibacillaceae</taxon>
        <taxon>Paenibacillus</taxon>
    </lineage>
</organism>
<reference evidence="2" key="1">
    <citation type="submission" date="2018-08" db="EMBL/GenBank/DDBJ databases">
        <authorList>
            <person name="Chevrot R."/>
        </authorList>
    </citation>
    <scope>NUCLEOTIDE SEQUENCE [LARGE SCALE GENOMIC DNA]</scope>
</reference>
<dbReference type="EMBL" id="LS992241">
    <property type="protein sequence ID" value="SYX83979.1"/>
    <property type="molecule type" value="Genomic_DNA"/>
</dbReference>
<gene>
    <name evidence="1" type="ORF">PBLR_12401</name>
</gene>
<dbReference type="AlphaFoldDB" id="A0A383RCF5"/>
<proteinExistence type="predicted"/>
<dbReference type="RefSeq" id="WP_138185954.1">
    <property type="nucleotide sequence ID" value="NZ_LS992241.1"/>
</dbReference>
<name>A0A383RCF5_PAEAL</name>
<evidence type="ECO:0000313" key="2">
    <source>
        <dbReference type="Proteomes" id="UP000304148"/>
    </source>
</evidence>
<accession>A0A383RCF5</accession>
<evidence type="ECO:0000313" key="1">
    <source>
        <dbReference type="EMBL" id="SYX83979.1"/>
    </source>
</evidence>
<dbReference type="Proteomes" id="UP000304148">
    <property type="component" value="Chromosome"/>
</dbReference>